<dbReference type="GO" id="GO:0009279">
    <property type="term" value="C:cell outer membrane"/>
    <property type="evidence" value="ECO:0007669"/>
    <property type="project" value="UniProtKB-SubCell"/>
</dbReference>
<dbReference type="InterPro" id="IPR012944">
    <property type="entry name" value="SusD_RagB_dom"/>
</dbReference>
<evidence type="ECO:0000313" key="8">
    <source>
        <dbReference type="EMBL" id="PWG78377.1"/>
    </source>
</evidence>
<comment type="similarity">
    <text evidence="2">Belongs to the SusD family.</text>
</comment>
<dbReference type="CDD" id="cd08977">
    <property type="entry name" value="SusD"/>
    <property type="match status" value="1"/>
</dbReference>
<reference evidence="8 9" key="1">
    <citation type="submission" date="2018-04" db="EMBL/GenBank/DDBJ databases">
        <title>Pedobacter chongqingensis sp. nov., isolated from a rottenly hemp rope.</title>
        <authorList>
            <person name="Cai Y."/>
        </authorList>
    </citation>
    <scope>NUCLEOTIDE SEQUENCE [LARGE SCALE GENOMIC DNA]</scope>
    <source>
        <strain evidence="8 9">FJ4-8</strain>
    </source>
</reference>
<dbReference type="AlphaFoldDB" id="A0A2U2PAG3"/>
<feature type="domain" description="RagB/SusD" evidence="6">
    <location>
        <begin position="368"/>
        <end position="491"/>
    </location>
</feature>
<keyword evidence="9" id="KW-1185">Reference proteome</keyword>
<dbReference type="OrthoDB" id="9792139at2"/>
<comment type="subcellular location">
    <subcellularLocation>
        <location evidence="1">Cell outer membrane</location>
    </subcellularLocation>
</comment>
<sequence>MKTDYRNIKNTFFVLIGLAALSGLPSCTKDILDTSPKTDISELTAFSTPEKILAQVNNLYSRLQRAHFYGGRYILFNEQRGDEFSQNSGNAAEGALIWQHTALSTDTFVGNLWSFAYQAINNANIFIDKVQNTTVLDAALRDQYISEAKFIRALSYFVLVQVYARPYASDNGASPGLPLRLTPQTSGGNDDLARSSVAEVYSQVIKDLDEAEAGLPAAYSTAALNASRAHKVTAIALKTRVYLAKADYGRVVAEASKLVPAVAPYAYTAGSLTHRLENNIAAVFSGSYTGNEAIFFLPFNATDSPDSQSALAHNYLGAVIISLNQAGIYANPALSSSASADARRNLITLKNGLNVLSKFPKITTPFTDYIPVIRYAEVLLNYAEAAAETDDLTRAAALLNAVRKRSDAAYSFPDAATSTKGALISTILTERRLELLGEGFRTPDLQRRLQPFPAKTGGIGTVAAVSPTASNYIWPVPADELGTNKLIQPNP</sequence>
<evidence type="ECO:0000259" key="7">
    <source>
        <dbReference type="Pfam" id="PF14322"/>
    </source>
</evidence>
<dbReference type="Pfam" id="PF14322">
    <property type="entry name" value="SusD-like_3"/>
    <property type="match status" value="1"/>
</dbReference>
<dbReference type="Proteomes" id="UP000245647">
    <property type="component" value="Unassembled WGS sequence"/>
</dbReference>
<dbReference type="InterPro" id="IPR033985">
    <property type="entry name" value="SusD-like_N"/>
</dbReference>
<evidence type="ECO:0000259" key="6">
    <source>
        <dbReference type="Pfam" id="PF07980"/>
    </source>
</evidence>
<feature type="domain" description="SusD-like N-terminal" evidence="7">
    <location>
        <begin position="32"/>
        <end position="243"/>
    </location>
</feature>
<evidence type="ECO:0000256" key="3">
    <source>
        <dbReference type="ARBA" id="ARBA00022729"/>
    </source>
</evidence>
<evidence type="ECO:0000256" key="1">
    <source>
        <dbReference type="ARBA" id="ARBA00004442"/>
    </source>
</evidence>
<gene>
    <name evidence="8" type="ORF">DDR33_22705</name>
</gene>
<organism evidence="8 9">
    <name type="scientific">Pararcticibacter amylolyticus</name>
    <dbReference type="NCBI Taxonomy" id="2173175"/>
    <lineage>
        <taxon>Bacteria</taxon>
        <taxon>Pseudomonadati</taxon>
        <taxon>Bacteroidota</taxon>
        <taxon>Sphingobacteriia</taxon>
        <taxon>Sphingobacteriales</taxon>
        <taxon>Sphingobacteriaceae</taxon>
        <taxon>Pararcticibacter</taxon>
    </lineage>
</organism>
<dbReference type="Gene3D" id="1.25.40.390">
    <property type="match status" value="1"/>
</dbReference>
<name>A0A2U2PAG3_9SPHI</name>
<proteinExistence type="inferred from homology"/>
<evidence type="ECO:0000256" key="5">
    <source>
        <dbReference type="ARBA" id="ARBA00023237"/>
    </source>
</evidence>
<dbReference type="Pfam" id="PF07980">
    <property type="entry name" value="SusD_RagB"/>
    <property type="match status" value="1"/>
</dbReference>
<evidence type="ECO:0000313" key="9">
    <source>
        <dbReference type="Proteomes" id="UP000245647"/>
    </source>
</evidence>
<keyword evidence="4" id="KW-0472">Membrane</keyword>
<dbReference type="EMBL" id="QEAS01000026">
    <property type="protein sequence ID" value="PWG78377.1"/>
    <property type="molecule type" value="Genomic_DNA"/>
</dbReference>
<evidence type="ECO:0000256" key="2">
    <source>
        <dbReference type="ARBA" id="ARBA00006275"/>
    </source>
</evidence>
<accession>A0A2U2PAG3</accession>
<keyword evidence="3" id="KW-0732">Signal</keyword>
<comment type="caution">
    <text evidence="8">The sequence shown here is derived from an EMBL/GenBank/DDBJ whole genome shotgun (WGS) entry which is preliminary data.</text>
</comment>
<protein>
    <submittedName>
        <fullName evidence="8">RagB/SusD family nutrient uptake outer membrane protein</fullName>
    </submittedName>
</protein>
<dbReference type="SUPFAM" id="SSF48452">
    <property type="entry name" value="TPR-like"/>
    <property type="match status" value="1"/>
</dbReference>
<keyword evidence="5" id="KW-0998">Cell outer membrane</keyword>
<dbReference type="RefSeq" id="WP_109418093.1">
    <property type="nucleotide sequence ID" value="NZ_QEAS01000026.1"/>
</dbReference>
<dbReference type="InterPro" id="IPR011990">
    <property type="entry name" value="TPR-like_helical_dom_sf"/>
</dbReference>
<evidence type="ECO:0000256" key="4">
    <source>
        <dbReference type="ARBA" id="ARBA00023136"/>
    </source>
</evidence>